<dbReference type="Pfam" id="PF15054">
    <property type="entry name" value="DUF4535"/>
    <property type="match status" value="1"/>
</dbReference>
<evidence type="ECO:0000313" key="3">
    <source>
        <dbReference type="Proteomes" id="UP000036987"/>
    </source>
</evidence>
<dbReference type="PANTHER" id="PTHR33528:SF14">
    <property type="entry name" value="SOLUTE CARRIER FAMILY 35 MEMBER A4"/>
    <property type="match status" value="1"/>
</dbReference>
<organism evidence="2 3">
    <name type="scientific">Zostera marina</name>
    <name type="common">Eelgrass</name>
    <dbReference type="NCBI Taxonomy" id="29655"/>
    <lineage>
        <taxon>Eukaryota</taxon>
        <taxon>Viridiplantae</taxon>
        <taxon>Streptophyta</taxon>
        <taxon>Embryophyta</taxon>
        <taxon>Tracheophyta</taxon>
        <taxon>Spermatophyta</taxon>
        <taxon>Magnoliopsida</taxon>
        <taxon>Liliopsida</taxon>
        <taxon>Zosteraceae</taxon>
        <taxon>Zostera</taxon>
    </lineage>
</organism>
<protein>
    <submittedName>
        <fullName evidence="2">Uncharacterized protein</fullName>
    </submittedName>
</protein>
<comment type="caution">
    <text evidence="2">The sequence shown here is derived from an EMBL/GenBank/DDBJ whole genome shotgun (WGS) entry which is preliminary data.</text>
</comment>
<feature type="chain" id="PRO_5005527069" evidence="1">
    <location>
        <begin position="18"/>
        <end position="61"/>
    </location>
</feature>
<dbReference type="OMA" id="HVEENYR"/>
<dbReference type="AlphaFoldDB" id="A0A0K9NL44"/>
<evidence type="ECO:0000256" key="1">
    <source>
        <dbReference type="SAM" id="SignalP"/>
    </source>
</evidence>
<gene>
    <name evidence="2" type="ORF">ZOSMA_85G00590</name>
</gene>
<dbReference type="PANTHER" id="PTHR33528">
    <property type="entry name" value="OS07G0239500 PROTEIN"/>
    <property type="match status" value="1"/>
</dbReference>
<dbReference type="EMBL" id="LFYR01002060">
    <property type="protein sequence ID" value="KMZ57491.1"/>
    <property type="molecule type" value="Genomic_DNA"/>
</dbReference>
<sequence length="61" mass="6922">MGLIRSSFFFLIGVGTGIYVAQNYNVPNVKKLTNDVIGMAKTYEETFRKKSSDDNKTKEKK</sequence>
<dbReference type="InterPro" id="IPR027854">
    <property type="entry name" value="STMP1"/>
</dbReference>
<accession>A0A0K9NL44</accession>
<name>A0A0K9NL44_ZOSMR</name>
<proteinExistence type="predicted"/>
<reference evidence="3" key="1">
    <citation type="journal article" date="2016" name="Nature">
        <title>The genome of the seagrass Zostera marina reveals angiosperm adaptation to the sea.</title>
        <authorList>
            <person name="Olsen J.L."/>
            <person name="Rouze P."/>
            <person name="Verhelst B."/>
            <person name="Lin Y.-C."/>
            <person name="Bayer T."/>
            <person name="Collen J."/>
            <person name="Dattolo E."/>
            <person name="De Paoli E."/>
            <person name="Dittami S."/>
            <person name="Maumus F."/>
            <person name="Michel G."/>
            <person name="Kersting A."/>
            <person name="Lauritano C."/>
            <person name="Lohaus R."/>
            <person name="Toepel M."/>
            <person name="Tonon T."/>
            <person name="Vanneste K."/>
            <person name="Amirebrahimi M."/>
            <person name="Brakel J."/>
            <person name="Bostroem C."/>
            <person name="Chovatia M."/>
            <person name="Grimwood J."/>
            <person name="Jenkins J.W."/>
            <person name="Jueterbock A."/>
            <person name="Mraz A."/>
            <person name="Stam W.T."/>
            <person name="Tice H."/>
            <person name="Bornberg-Bauer E."/>
            <person name="Green P.J."/>
            <person name="Pearson G.A."/>
            <person name="Procaccini G."/>
            <person name="Duarte C.M."/>
            <person name="Schmutz J."/>
            <person name="Reusch T.B.H."/>
            <person name="Van de Peer Y."/>
        </authorList>
    </citation>
    <scope>NUCLEOTIDE SEQUENCE [LARGE SCALE GENOMIC DNA]</scope>
    <source>
        <strain evidence="3">cv. Finnish</strain>
    </source>
</reference>
<keyword evidence="3" id="KW-1185">Reference proteome</keyword>
<keyword evidence="1" id="KW-0732">Signal</keyword>
<evidence type="ECO:0000313" key="2">
    <source>
        <dbReference type="EMBL" id="KMZ57491.1"/>
    </source>
</evidence>
<dbReference type="Proteomes" id="UP000036987">
    <property type="component" value="Unassembled WGS sequence"/>
</dbReference>
<dbReference type="OrthoDB" id="2012160at2759"/>
<feature type="signal peptide" evidence="1">
    <location>
        <begin position="1"/>
        <end position="17"/>
    </location>
</feature>